<feature type="region of interest" description="Disordered" evidence="1">
    <location>
        <begin position="64"/>
        <end position="153"/>
    </location>
</feature>
<feature type="compositionally biased region" description="Basic and acidic residues" evidence="1">
    <location>
        <begin position="86"/>
        <end position="103"/>
    </location>
</feature>
<keyword evidence="4" id="KW-1185">Reference proteome</keyword>
<evidence type="ECO:0000256" key="1">
    <source>
        <dbReference type="SAM" id="MobiDB-lite"/>
    </source>
</evidence>
<proteinExistence type="predicted"/>
<keyword evidence="2" id="KW-0472">Membrane</keyword>
<accession>A0A1Y5T857</accession>
<feature type="compositionally biased region" description="Basic residues" evidence="1">
    <location>
        <begin position="104"/>
        <end position="120"/>
    </location>
</feature>
<keyword evidence="2" id="KW-1133">Transmembrane helix</keyword>
<protein>
    <submittedName>
        <fullName evidence="3">Uncharacterized protein</fullName>
    </submittedName>
</protein>
<organism evidence="3 4">
    <name type="scientific">Roseovarius litorisediminis</name>
    <dbReference type="NCBI Taxonomy" id="1312363"/>
    <lineage>
        <taxon>Bacteria</taxon>
        <taxon>Pseudomonadati</taxon>
        <taxon>Pseudomonadota</taxon>
        <taxon>Alphaproteobacteria</taxon>
        <taxon>Rhodobacterales</taxon>
        <taxon>Roseobacteraceae</taxon>
        <taxon>Roseovarius</taxon>
    </lineage>
</organism>
<evidence type="ECO:0000256" key="2">
    <source>
        <dbReference type="SAM" id="Phobius"/>
    </source>
</evidence>
<evidence type="ECO:0000313" key="3">
    <source>
        <dbReference type="EMBL" id="SLN57569.1"/>
    </source>
</evidence>
<feature type="transmembrane region" description="Helical" evidence="2">
    <location>
        <begin position="44"/>
        <end position="62"/>
    </location>
</feature>
<sequence length="181" mass="20858">METLPRYLKGNLTMYRKFISIVVAASVAVTGLTAAPARAEINDTTKIIAGVAALAIIGAAIADNKKDKRRRDRDAAARNNNYYSHEQYRYDRSRKAHRYNDHDHHHKKHHRDQRHRKGHHHDVWGQNNGRRNGQVFGHNGQRRAERRALPAKCLRQGSNGQTFYSQRCLSRNGMQTFPGRR</sequence>
<evidence type="ECO:0000313" key="4">
    <source>
        <dbReference type="Proteomes" id="UP000193827"/>
    </source>
</evidence>
<reference evidence="3 4" key="1">
    <citation type="submission" date="2017-03" db="EMBL/GenBank/DDBJ databases">
        <authorList>
            <person name="Afonso C.L."/>
            <person name="Miller P.J."/>
            <person name="Scott M.A."/>
            <person name="Spackman E."/>
            <person name="Goraichik I."/>
            <person name="Dimitrov K.M."/>
            <person name="Suarez D.L."/>
            <person name="Swayne D.E."/>
        </authorList>
    </citation>
    <scope>NUCLEOTIDE SEQUENCE [LARGE SCALE GENOMIC DNA]</scope>
    <source>
        <strain evidence="3 4">CECT 8287</strain>
    </source>
</reference>
<gene>
    <name evidence="3" type="ORF">PEL8287_03094</name>
</gene>
<name>A0A1Y5T857_9RHOB</name>
<dbReference type="Proteomes" id="UP000193827">
    <property type="component" value="Unassembled WGS sequence"/>
</dbReference>
<dbReference type="EMBL" id="FWFL01000008">
    <property type="protein sequence ID" value="SLN57569.1"/>
    <property type="molecule type" value="Genomic_DNA"/>
</dbReference>
<keyword evidence="2" id="KW-0812">Transmembrane</keyword>
<dbReference type="AlphaFoldDB" id="A0A1Y5T857"/>